<keyword evidence="2" id="KW-1185">Reference proteome</keyword>
<comment type="caution">
    <text evidence="1">The sequence shown here is derived from an EMBL/GenBank/DDBJ whole genome shotgun (WGS) entry which is preliminary data.</text>
</comment>
<dbReference type="AlphaFoldDB" id="A0A2U2P9L9"/>
<reference evidence="1 2" key="1">
    <citation type="submission" date="2018-04" db="EMBL/GenBank/DDBJ databases">
        <title>Pedobacter chongqingensis sp. nov., isolated from a rottenly hemp rope.</title>
        <authorList>
            <person name="Cai Y."/>
        </authorList>
    </citation>
    <scope>NUCLEOTIDE SEQUENCE [LARGE SCALE GENOMIC DNA]</scope>
    <source>
        <strain evidence="1 2">FJ4-8</strain>
    </source>
</reference>
<accession>A0A2U2P9L9</accession>
<proteinExistence type="predicted"/>
<evidence type="ECO:0000313" key="1">
    <source>
        <dbReference type="EMBL" id="PWG78082.1"/>
    </source>
</evidence>
<gene>
    <name evidence="1" type="ORF">DDR33_23995</name>
</gene>
<dbReference type="OrthoDB" id="1494474at2"/>
<protein>
    <submittedName>
        <fullName evidence="1">Uncharacterized protein</fullName>
    </submittedName>
</protein>
<dbReference type="RefSeq" id="WP_109418343.1">
    <property type="nucleotide sequence ID" value="NZ_QEAS01000035.1"/>
</dbReference>
<evidence type="ECO:0000313" key="2">
    <source>
        <dbReference type="Proteomes" id="UP000245647"/>
    </source>
</evidence>
<dbReference type="Proteomes" id="UP000245647">
    <property type="component" value="Unassembled WGS sequence"/>
</dbReference>
<dbReference type="EMBL" id="QEAS01000035">
    <property type="protein sequence ID" value="PWG78082.1"/>
    <property type="molecule type" value="Genomic_DNA"/>
</dbReference>
<sequence length="139" mass="16541">MDIRHIIETFAKSQTDIDNTIVSLRASFQKEERLWAQLELLDSKIFANERVIGFLADFLQMVNDESRLKLFSLQDIEKIYRLLVQYYPDNLQYRLDLISFVHNVLDNEKFALELIEETIKLIDQRRASLQDFLEELKGE</sequence>
<organism evidence="1 2">
    <name type="scientific">Pararcticibacter amylolyticus</name>
    <dbReference type="NCBI Taxonomy" id="2173175"/>
    <lineage>
        <taxon>Bacteria</taxon>
        <taxon>Pseudomonadati</taxon>
        <taxon>Bacteroidota</taxon>
        <taxon>Sphingobacteriia</taxon>
        <taxon>Sphingobacteriales</taxon>
        <taxon>Sphingobacteriaceae</taxon>
        <taxon>Pararcticibacter</taxon>
    </lineage>
</organism>
<name>A0A2U2P9L9_9SPHI</name>